<dbReference type="EMBL" id="JACGCM010002693">
    <property type="protein sequence ID" value="KAF6136498.1"/>
    <property type="molecule type" value="Genomic_DNA"/>
</dbReference>
<dbReference type="GO" id="GO:0045893">
    <property type="term" value="P:positive regulation of DNA-templated transcription"/>
    <property type="evidence" value="ECO:0007669"/>
    <property type="project" value="InterPro"/>
</dbReference>
<evidence type="ECO:0000259" key="6">
    <source>
        <dbReference type="PROSITE" id="PS50217"/>
    </source>
</evidence>
<keyword evidence="3" id="KW-0539">Nucleus</keyword>
<keyword evidence="2" id="KW-0238">DNA-binding</keyword>
<dbReference type="InterPro" id="IPR004827">
    <property type="entry name" value="bZIP"/>
</dbReference>
<proteinExistence type="predicted"/>
<comment type="subcellular location">
    <subcellularLocation>
        <location evidence="1">Nucleus</location>
    </subcellularLocation>
</comment>
<name>A0A7J7L1Q0_9MAGN</name>
<dbReference type="FunFam" id="1.20.5.170:FF:000036">
    <property type="entry name" value="ABSCISIC ACID-INSENSITIVE 5-like protein 2"/>
    <property type="match status" value="1"/>
</dbReference>
<keyword evidence="4" id="KW-0175">Coiled coil</keyword>
<feature type="region of interest" description="Disordered" evidence="5">
    <location>
        <begin position="184"/>
        <end position="207"/>
    </location>
</feature>
<dbReference type="Proteomes" id="UP000541444">
    <property type="component" value="Unassembled WGS sequence"/>
</dbReference>
<sequence length="282" mass="31816">MGIQTMGSNNKSFPPSSPLLTRQGSSSSMYSLTLDQVQTHLGGEPLNSMNLDQLLQTIWDNQQLDQTSSSIDRQGSFSLDRDFSKKTVDEVWRDIQQQQQGIPKEEEEPKPPNTQTTLGEMTLEDFLVKAGIVPSDKQQQPPQTQTHTQTSMMGAAFGVVDGHQSLLVGATPLLETTYSDNQMTVSTSPMMGSLLDKQRPGRKRSAPGDMIEKTVERRQKRMIKNRESAARSRARKQAYTNELENKVSRLEEENGKLLKQKVRFYPPLLLHVLPLLFIEEFH</sequence>
<protein>
    <recommendedName>
        <fullName evidence="6">BZIP domain-containing protein</fullName>
    </recommendedName>
</protein>
<evidence type="ECO:0000256" key="1">
    <source>
        <dbReference type="ARBA" id="ARBA00004123"/>
    </source>
</evidence>
<dbReference type="PANTHER" id="PTHR22952">
    <property type="entry name" value="CAMP-RESPONSE ELEMENT BINDING PROTEIN-RELATED"/>
    <property type="match status" value="1"/>
</dbReference>
<dbReference type="GO" id="GO:0005634">
    <property type="term" value="C:nucleus"/>
    <property type="evidence" value="ECO:0007669"/>
    <property type="project" value="UniProtKB-SubCell"/>
</dbReference>
<evidence type="ECO:0000313" key="7">
    <source>
        <dbReference type="EMBL" id="KAF6136498.1"/>
    </source>
</evidence>
<dbReference type="InterPro" id="IPR043452">
    <property type="entry name" value="BZIP46-like"/>
</dbReference>
<dbReference type="PANTHER" id="PTHR22952:SF385">
    <property type="entry name" value="ABSCISIC ACID-INSENSITIVE 5-LIKE PROTEIN 2"/>
    <property type="match status" value="1"/>
</dbReference>
<comment type="caution">
    <text evidence="7">The sequence shown here is derived from an EMBL/GenBank/DDBJ whole genome shotgun (WGS) entry which is preliminary data.</text>
</comment>
<dbReference type="AlphaFoldDB" id="A0A7J7L1Q0"/>
<organism evidence="7 8">
    <name type="scientific">Kingdonia uniflora</name>
    <dbReference type="NCBI Taxonomy" id="39325"/>
    <lineage>
        <taxon>Eukaryota</taxon>
        <taxon>Viridiplantae</taxon>
        <taxon>Streptophyta</taxon>
        <taxon>Embryophyta</taxon>
        <taxon>Tracheophyta</taxon>
        <taxon>Spermatophyta</taxon>
        <taxon>Magnoliopsida</taxon>
        <taxon>Ranunculales</taxon>
        <taxon>Circaeasteraceae</taxon>
        <taxon>Kingdonia</taxon>
    </lineage>
</organism>
<feature type="coiled-coil region" evidence="4">
    <location>
        <begin position="233"/>
        <end position="260"/>
    </location>
</feature>
<dbReference type="SMART" id="SM00338">
    <property type="entry name" value="BRLZ"/>
    <property type="match status" value="1"/>
</dbReference>
<dbReference type="OrthoDB" id="644067at2759"/>
<evidence type="ECO:0000313" key="8">
    <source>
        <dbReference type="Proteomes" id="UP000541444"/>
    </source>
</evidence>
<dbReference type="PROSITE" id="PS00036">
    <property type="entry name" value="BZIP_BASIC"/>
    <property type="match status" value="1"/>
</dbReference>
<feature type="region of interest" description="Disordered" evidence="5">
    <location>
        <begin position="97"/>
        <end position="117"/>
    </location>
</feature>
<dbReference type="GO" id="GO:0003677">
    <property type="term" value="F:DNA binding"/>
    <property type="evidence" value="ECO:0007669"/>
    <property type="project" value="UniProtKB-KW"/>
</dbReference>
<gene>
    <name evidence="7" type="ORF">GIB67_035057</name>
</gene>
<keyword evidence="8" id="KW-1185">Reference proteome</keyword>
<evidence type="ECO:0000256" key="2">
    <source>
        <dbReference type="ARBA" id="ARBA00023125"/>
    </source>
</evidence>
<dbReference type="InterPro" id="IPR046347">
    <property type="entry name" value="bZIP_sf"/>
</dbReference>
<feature type="region of interest" description="Disordered" evidence="5">
    <location>
        <begin position="1"/>
        <end position="25"/>
    </location>
</feature>
<evidence type="ECO:0000256" key="3">
    <source>
        <dbReference type="ARBA" id="ARBA00023242"/>
    </source>
</evidence>
<accession>A0A7J7L1Q0</accession>
<dbReference type="SUPFAM" id="SSF57959">
    <property type="entry name" value="Leucine zipper domain"/>
    <property type="match status" value="1"/>
</dbReference>
<dbReference type="GO" id="GO:0003700">
    <property type="term" value="F:DNA-binding transcription factor activity"/>
    <property type="evidence" value="ECO:0007669"/>
    <property type="project" value="InterPro"/>
</dbReference>
<dbReference type="Pfam" id="PF00170">
    <property type="entry name" value="bZIP_1"/>
    <property type="match status" value="1"/>
</dbReference>
<reference evidence="7 8" key="1">
    <citation type="journal article" date="2020" name="IScience">
        <title>Genome Sequencing of the Endangered Kingdonia uniflora (Circaeasteraceae, Ranunculales) Reveals Potential Mechanisms of Evolutionary Specialization.</title>
        <authorList>
            <person name="Sun Y."/>
            <person name="Deng T."/>
            <person name="Zhang A."/>
            <person name="Moore M.J."/>
            <person name="Landis J.B."/>
            <person name="Lin N."/>
            <person name="Zhang H."/>
            <person name="Zhang X."/>
            <person name="Huang J."/>
            <person name="Zhang X."/>
            <person name="Sun H."/>
            <person name="Wang H."/>
        </authorList>
    </citation>
    <scope>NUCLEOTIDE SEQUENCE [LARGE SCALE GENOMIC DNA]</scope>
    <source>
        <strain evidence="7">TB1705</strain>
        <tissue evidence="7">Leaf</tissue>
    </source>
</reference>
<evidence type="ECO:0000256" key="4">
    <source>
        <dbReference type="SAM" id="Coils"/>
    </source>
</evidence>
<evidence type="ECO:0000256" key="5">
    <source>
        <dbReference type="SAM" id="MobiDB-lite"/>
    </source>
</evidence>
<feature type="domain" description="BZIP" evidence="6">
    <location>
        <begin position="215"/>
        <end position="260"/>
    </location>
</feature>
<dbReference type="PROSITE" id="PS50217">
    <property type="entry name" value="BZIP"/>
    <property type="match status" value="1"/>
</dbReference>
<dbReference type="Gene3D" id="1.20.5.170">
    <property type="match status" value="1"/>
</dbReference>
<dbReference type="CDD" id="cd14707">
    <property type="entry name" value="bZIP_plant_BZIP46"/>
    <property type="match status" value="1"/>
</dbReference>